<proteinExistence type="predicted"/>
<feature type="region of interest" description="Disordered" evidence="1">
    <location>
        <begin position="347"/>
        <end position="396"/>
    </location>
</feature>
<dbReference type="AlphaFoldDB" id="A0AAX6N0L5"/>
<sequence length="489" mass="55981">MEYEPLAPKPQPVFGQGFEYNGRLMVNDIPRVEPAEIKRLIFEPRGASPEQLHEWREELFRVAIKPWLKAQIRHYGMTLGYTDNSSKDELLEILRKESLKPDFDDISRQYRAFMPGQFEKMKADWEAQSTAYKESCFSGRRQADFDNLATLEEKLNFDIDMFLETYYSRPDILPHPMPFRGINFDFVMAAVAQVEGLYCQKVGNDFQKMLWIGWDKKEVKQACKEYAALAKENAAVRRQMKKQHAFLAHEKKLERAAATRLKPHREYVANVVRNRGLEGSYIVEVTHLGVQRQAGSSWVEIRKTILDGVFEATFNFMPAVEGVIILAQSDDDIQRYIHLVEPLRRAQAPTVQTDEASSSGSQTGSKRKRSENESADQGRTGGSSQTPASKRARSDLPAVPAGHTRYYIRWRGTVGITPPASGATKVLRENGEGESWIDFTEGEKAQFIAHLKVPLINEVIPGYKIQDRNMYEIVKWEARPEGSRHYSLR</sequence>
<comment type="caution">
    <text evidence="2">The sequence shown here is derived from an EMBL/GenBank/DDBJ whole genome shotgun (WGS) entry which is preliminary data.</text>
</comment>
<evidence type="ECO:0000313" key="2">
    <source>
        <dbReference type="EMBL" id="KAK6957972.1"/>
    </source>
</evidence>
<name>A0AAX6N0L5_9PEZI</name>
<gene>
    <name evidence="2" type="ORF">Daesc_000764</name>
</gene>
<organism evidence="2 3">
    <name type="scientific">Daldinia eschscholtzii</name>
    <dbReference type="NCBI Taxonomy" id="292717"/>
    <lineage>
        <taxon>Eukaryota</taxon>
        <taxon>Fungi</taxon>
        <taxon>Dikarya</taxon>
        <taxon>Ascomycota</taxon>
        <taxon>Pezizomycotina</taxon>
        <taxon>Sordariomycetes</taxon>
        <taxon>Xylariomycetidae</taxon>
        <taxon>Xylariales</taxon>
        <taxon>Hypoxylaceae</taxon>
        <taxon>Daldinia</taxon>
    </lineage>
</organism>
<feature type="compositionally biased region" description="Polar residues" evidence="1">
    <location>
        <begin position="349"/>
        <end position="364"/>
    </location>
</feature>
<evidence type="ECO:0000256" key="1">
    <source>
        <dbReference type="SAM" id="MobiDB-lite"/>
    </source>
</evidence>
<accession>A0AAX6N0L5</accession>
<dbReference type="Proteomes" id="UP001369815">
    <property type="component" value="Unassembled WGS sequence"/>
</dbReference>
<reference evidence="2 3" key="1">
    <citation type="journal article" date="2024" name="Front Chem Biol">
        <title>Unveiling the potential of Daldinia eschscholtzii MFLUCC 19-0629 through bioactivity and bioinformatics studies for enhanced sustainable agriculture production.</title>
        <authorList>
            <person name="Brooks S."/>
            <person name="Weaver J.A."/>
            <person name="Klomchit A."/>
            <person name="Alharthi S.A."/>
            <person name="Onlamun T."/>
            <person name="Nurani R."/>
            <person name="Vong T.K."/>
            <person name="Alberti F."/>
            <person name="Greco C."/>
        </authorList>
    </citation>
    <scope>NUCLEOTIDE SEQUENCE [LARGE SCALE GENOMIC DNA]</scope>
    <source>
        <strain evidence="2">MFLUCC 19-0629</strain>
    </source>
</reference>
<protein>
    <submittedName>
        <fullName evidence="2">Uncharacterized protein</fullName>
    </submittedName>
</protein>
<evidence type="ECO:0000313" key="3">
    <source>
        <dbReference type="Proteomes" id="UP001369815"/>
    </source>
</evidence>
<keyword evidence="3" id="KW-1185">Reference proteome</keyword>
<dbReference type="EMBL" id="JBANMG010000001">
    <property type="protein sequence ID" value="KAK6957972.1"/>
    <property type="molecule type" value="Genomic_DNA"/>
</dbReference>